<gene>
    <name evidence="2" type="ORF">N7539_004148</name>
</gene>
<dbReference type="Proteomes" id="UP001148312">
    <property type="component" value="Unassembled WGS sequence"/>
</dbReference>
<comment type="caution">
    <text evidence="2">The sequence shown here is derived from an EMBL/GenBank/DDBJ whole genome shotgun (WGS) entry which is preliminary data.</text>
</comment>
<name>A0A9W9XDX8_9EURO</name>
<dbReference type="EMBL" id="JAPWDQ010000004">
    <property type="protein sequence ID" value="KAJ5489258.1"/>
    <property type="molecule type" value="Genomic_DNA"/>
</dbReference>
<evidence type="ECO:0000313" key="3">
    <source>
        <dbReference type="Proteomes" id="UP001148312"/>
    </source>
</evidence>
<dbReference type="RefSeq" id="XP_056791291.1">
    <property type="nucleotide sequence ID" value="XM_056933750.1"/>
</dbReference>
<dbReference type="AlphaFoldDB" id="A0A9W9XDX8"/>
<dbReference type="GeneID" id="81623999"/>
<protein>
    <submittedName>
        <fullName evidence="2">Uncharacterized protein</fullName>
    </submittedName>
</protein>
<reference evidence="2" key="1">
    <citation type="submission" date="2022-12" db="EMBL/GenBank/DDBJ databases">
        <authorList>
            <person name="Petersen C."/>
        </authorList>
    </citation>
    <scope>NUCLEOTIDE SEQUENCE</scope>
    <source>
        <strain evidence="2">IBT 30728</strain>
    </source>
</reference>
<evidence type="ECO:0000256" key="1">
    <source>
        <dbReference type="SAM" id="MobiDB-lite"/>
    </source>
</evidence>
<feature type="compositionally biased region" description="Basic and acidic residues" evidence="1">
    <location>
        <begin position="1"/>
        <end position="10"/>
    </location>
</feature>
<reference evidence="2" key="2">
    <citation type="journal article" date="2023" name="IMA Fungus">
        <title>Comparative genomic study of the Penicillium genus elucidates a diverse pangenome and 15 lateral gene transfer events.</title>
        <authorList>
            <person name="Petersen C."/>
            <person name="Sorensen T."/>
            <person name="Nielsen M.R."/>
            <person name="Sondergaard T.E."/>
            <person name="Sorensen J.L."/>
            <person name="Fitzpatrick D.A."/>
            <person name="Frisvad J.C."/>
            <person name="Nielsen K.L."/>
        </authorList>
    </citation>
    <scope>NUCLEOTIDE SEQUENCE</scope>
    <source>
        <strain evidence="2">IBT 30728</strain>
    </source>
</reference>
<evidence type="ECO:0000313" key="2">
    <source>
        <dbReference type="EMBL" id="KAJ5489258.1"/>
    </source>
</evidence>
<feature type="region of interest" description="Disordered" evidence="1">
    <location>
        <begin position="1"/>
        <end position="25"/>
    </location>
</feature>
<dbReference type="InterPro" id="IPR043750">
    <property type="entry name" value="DUF5695"/>
</dbReference>
<keyword evidence="3" id="KW-1185">Reference proteome</keyword>
<organism evidence="2 3">
    <name type="scientific">Penicillium diatomitis</name>
    <dbReference type="NCBI Taxonomy" id="2819901"/>
    <lineage>
        <taxon>Eukaryota</taxon>
        <taxon>Fungi</taxon>
        <taxon>Dikarya</taxon>
        <taxon>Ascomycota</taxon>
        <taxon>Pezizomycotina</taxon>
        <taxon>Eurotiomycetes</taxon>
        <taxon>Eurotiomycetidae</taxon>
        <taxon>Eurotiales</taxon>
        <taxon>Aspergillaceae</taxon>
        <taxon>Penicillium</taxon>
    </lineage>
</organism>
<accession>A0A9W9XDX8</accession>
<sequence>MAISRFDPERQAQVPGSRQTLSRMRRKVKNMPTQALSAADLSATLPSDIFASSRPNMVRPRRGLVSSSRETVVGELWADLRREGWTGEADAVEAAMKIRAEAWDMEAVPYGSEMAWDSTGQEGIYYWSKCVSGLGSRSLGNEPSVPDQRLDGVCLQ</sequence>
<dbReference type="Pfam" id="PF18951">
    <property type="entry name" value="DUF5695"/>
    <property type="match status" value="1"/>
</dbReference>
<proteinExistence type="predicted"/>